<evidence type="ECO:0000259" key="2">
    <source>
        <dbReference type="PROSITE" id="PS50006"/>
    </source>
</evidence>
<dbReference type="AlphaFoldDB" id="A0AA39C4V0"/>
<keyword evidence="5" id="KW-1185">Reference proteome</keyword>
<feature type="compositionally biased region" description="Basic and acidic residues" evidence="1">
    <location>
        <begin position="195"/>
        <end position="216"/>
    </location>
</feature>
<evidence type="ECO:0000256" key="1">
    <source>
        <dbReference type="SAM" id="MobiDB-lite"/>
    </source>
</evidence>
<dbReference type="InterPro" id="IPR000253">
    <property type="entry name" value="FHA_dom"/>
</dbReference>
<dbReference type="InterPro" id="IPR008984">
    <property type="entry name" value="SMAD_FHA_dom_sf"/>
</dbReference>
<feature type="region of interest" description="Disordered" evidence="1">
    <location>
        <begin position="80"/>
        <end position="100"/>
    </location>
</feature>
<dbReference type="CDD" id="cd22686">
    <property type="entry name" value="FHA_AGGF1"/>
    <property type="match status" value="1"/>
</dbReference>
<protein>
    <recommendedName>
        <fullName evidence="6">Angiogenic factor with G patch and FHA domains 1</fullName>
    </recommendedName>
</protein>
<dbReference type="GO" id="GO:0003676">
    <property type="term" value="F:nucleic acid binding"/>
    <property type="evidence" value="ECO:0007669"/>
    <property type="project" value="InterPro"/>
</dbReference>
<dbReference type="PANTHER" id="PTHR23106:SF24">
    <property type="entry name" value="ANGIOGENIC FACTOR WITH G PATCH AND FHA DOMAINS 1"/>
    <property type="match status" value="1"/>
</dbReference>
<dbReference type="InterPro" id="IPR000467">
    <property type="entry name" value="G_patch_dom"/>
</dbReference>
<dbReference type="PROSITE" id="PS50006">
    <property type="entry name" value="FHA_DOMAIN"/>
    <property type="match status" value="1"/>
</dbReference>
<dbReference type="Proteomes" id="UP001168990">
    <property type="component" value="Unassembled WGS sequence"/>
</dbReference>
<dbReference type="InterPro" id="IPR041591">
    <property type="entry name" value="OCRE"/>
</dbReference>
<feature type="domain" description="G-patch" evidence="3">
    <location>
        <begin position="458"/>
        <end position="504"/>
    </location>
</feature>
<evidence type="ECO:0000313" key="5">
    <source>
        <dbReference type="Proteomes" id="UP001168990"/>
    </source>
</evidence>
<accession>A0AA39C4V0</accession>
<feature type="region of interest" description="Disordered" evidence="1">
    <location>
        <begin position="166"/>
        <end position="259"/>
    </location>
</feature>
<dbReference type="Pfam" id="PF01585">
    <property type="entry name" value="G-patch"/>
    <property type="match status" value="1"/>
</dbReference>
<feature type="domain" description="FHA" evidence="2">
    <location>
        <begin position="291"/>
        <end position="342"/>
    </location>
</feature>
<dbReference type="PROSITE" id="PS50174">
    <property type="entry name" value="G_PATCH"/>
    <property type="match status" value="1"/>
</dbReference>
<dbReference type="Pfam" id="PF00498">
    <property type="entry name" value="FHA"/>
    <property type="match status" value="1"/>
</dbReference>
<proteinExistence type="predicted"/>
<name>A0AA39C4V0_9HYME</name>
<reference evidence="4" key="2">
    <citation type="submission" date="2023-03" db="EMBL/GenBank/DDBJ databases">
        <authorList>
            <person name="Inwood S.N."/>
            <person name="Skelly J.G."/>
            <person name="Guhlin J."/>
            <person name="Harrop T.W.R."/>
            <person name="Goldson S.G."/>
            <person name="Dearden P.K."/>
        </authorList>
    </citation>
    <scope>NUCLEOTIDE SEQUENCE</scope>
    <source>
        <strain evidence="4">Irish</strain>
        <tissue evidence="4">Whole body</tissue>
    </source>
</reference>
<comment type="caution">
    <text evidence="4">The sequence shown here is derived from an EMBL/GenBank/DDBJ whole genome shotgun (WGS) entry which is preliminary data.</text>
</comment>
<feature type="compositionally biased region" description="Low complexity" evidence="1">
    <location>
        <begin position="226"/>
        <end position="244"/>
    </location>
</feature>
<sequence>MSRQSDEDSSDCDETNFNLIINNKDKDYSDIQENYPEVFEFISKLRDRIKCQSKEISKLRNKLINQRRLQQINNITKLSTDNTTQTDAPTSNQWNTNVDDKSSSISEQVKQAAECALQQTGFVYEETSGLYYDYNTGYYYDASQGLYYDGHSGTYYRYDDETRSYKFHSQTQLPSTDETTNDGKKMKKDKKRHGKITDKGDGKKSKLELLHGEKISTDAPEEGECSDSGSSSSPQQTSSDSASSSDEDDGTKDTQADMAKTYPPCMRIIVKETNLARLKIGSLFFIAYTGGSIGREGDHAVLIPDINISKHHARFQYEEQKKQYEIVDLGSRNGTIVNGKRLSVAKQESEPYQITHGSIVQVGNTKLLCHIHSGYETCGHCEPGLIQQNSNNDENVLSIKKQHHSELKRLKNKFGLEKNRNKIARGYRDRAQARRECVGSSNHYAKTQQSCVETSIAKDNKGFELLSRMGWSEGQSLGKDGDGRTEPVTLVNNSSKTGLGAFNSNFIEVNSTIERKHALLRKTRQRYDEITE</sequence>
<gene>
    <name evidence="4" type="ORF">PV328_011630</name>
</gene>
<dbReference type="InterPro" id="IPR053027">
    <property type="entry name" value="AGGF1"/>
</dbReference>
<dbReference type="SMART" id="SM00240">
    <property type="entry name" value="FHA"/>
    <property type="match status" value="1"/>
</dbReference>
<dbReference type="PANTHER" id="PTHR23106">
    <property type="entry name" value="ANGIOGENIC FACTOR WITH G PATCH AND FHA DOMAINS 1"/>
    <property type="match status" value="1"/>
</dbReference>
<organism evidence="4 5">
    <name type="scientific">Microctonus aethiopoides</name>
    <dbReference type="NCBI Taxonomy" id="144406"/>
    <lineage>
        <taxon>Eukaryota</taxon>
        <taxon>Metazoa</taxon>
        <taxon>Ecdysozoa</taxon>
        <taxon>Arthropoda</taxon>
        <taxon>Hexapoda</taxon>
        <taxon>Insecta</taxon>
        <taxon>Pterygota</taxon>
        <taxon>Neoptera</taxon>
        <taxon>Endopterygota</taxon>
        <taxon>Hymenoptera</taxon>
        <taxon>Apocrita</taxon>
        <taxon>Ichneumonoidea</taxon>
        <taxon>Braconidae</taxon>
        <taxon>Euphorinae</taxon>
        <taxon>Microctonus</taxon>
    </lineage>
</organism>
<feature type="compositionally biased region" description="Polar residues" evidence="1">
    <location>
        <begin position="167"/>
        <end position="178"/>
    </location>
</feature>
<dbReference type="SMART" id="SM00443">
    <property type="entry name" value="G_patch"/>
    <property type="match status" value="1"/>
</dbReference>
<dbReference type="Gene3D" id="2.60.200.20">
    <property type="match status" value="1"/>
</dbReference>
<dbReference type="SUPFAM" id="SSF49879">
    <property type="entry name" value="SMAD/FHA domain"/>
    <property type="match status" value="1"/>
</dbReference>
<evidence type="ECO:0000313" key="4">
    <source>
        <dbReference type="EMBL" id="KAK0157946.1"/>
    </source>
</evidence>
<evidence type="ECO:0000259" key="3">
    <source>
        <dbReference type="PROSITE" id="PS50174"/>
    </source>
</evidence>
<evidence type="ECO:0008006" key="6">
    <source>
        <dbReference type="Google" id="ProtNLM"/>
    </source>
</evidence>
<dbReference type="Pfam" id="PF17780">
    <property type="entry name" value="OCRE"/>
    <property type="match status" value="1"/>
</dbReference>
<reference evidence="4" key="1">
    <citation type="journal article" date="2023" name="bioRxiv">
        <title>Scaffold-level genome assemblies of two parasitoid biocontrol wasps reveal the parthenogenesis mechanism and an associated novel virus.</title>
        <authorList>
            <person name="Inwood S."/>
            <person name="Skelly J."/>
            <person name="Guhlin J."/>
            <person name="Harrop T."/>
            <person name="Goldson S."/>
            <person name="Dearden P."/>
        </authorList>
    </citation>
    <scope>NUCLEOTIDE SEQUENCE</scope>
    <source>
        <strain evidence="4">Irish</strain>
        <tissue evidence="4">Whole body</tissue>
    </source>
</reference>
<feature type="compositionally biased region" description="Basic residues" evidence="1">
    <location>
        <begin position="185"/>
        <end position="194"/>
    </location>
</feature>
<dbReference type="EMBL" id="JAQQBS010001425">
    <property type="protein sequence ID" value="KAK0157946.1"/>
    <property type="molecule type" value="Genomic_DNA"/>
</dbReference>